<dbReference type="EMBL" id="BMAT01011046">
    <property type="protein sequence ID" value="GFR65636.1"/>
    <property type="molecule type" value="Genomic_DNA"/>
</dbReference>
<gene>
    <name evidence="1" type="ORF">ElyMa_005536300</name>
</gene>
<sequence>MGRDQERQRQQSELGLDEVTELLPLILVRVIPLGRGGPCDDGWEGWLGSSRLHQPLVLWGGSGSSVLESVSCSRFDPPVRMQGRSSREKMIQTRLAFLLLFGKFSC</sequence>
<comment type="caution">
    <text evidence="1">The sequence shown here is derived from an EMBL/GenBank/DDBJ whole genome shotgun (WGS) entry which is preliminary data.</text>
</comment>
<protein>
    <submittedName>
        <fullName evidence="1">Uncharacterized protein</fullName>
    </submittedName>
</protein>
<organism evidence="1 2">
    <name type="scientific">Elysia marginata</name>
    <dbReference type="NCBI Taxonomy" id="1093978"/>
    <lineage>
        <taxon>Eukaryota</taxon>
        <taxon>Metazoa</taxon>
        <taxon>Spiralia</taxon>
        <taxon>Lophotrochozoa</taxon>
        <taxon>Mollusca</taxon>
        <taxon>Gastropoda</taxon>
        <taxon>Heterobranchia</taxon>
        <taxon>Euthyneura</taxon>
        <taxon>Panpulmonata</taxon>
        <taxon>Sacoglossa</taxon>
        <taxon>Placobranchoidea</taxon>
        <taxon>Plakobranchidae</taxon>
        <taxon>Elysia</taxon>
    </lineage>
</organism>
<keyword evidence="2" id="KW-1185">Reference proteome</keyword>
<reference evidence="1 2" key="1">
    <citation type="journal article" date="2021" name="Elife">
        <title>Chloroplast acquisition without the gene transfer in kleptoplastic sea slugs, Plakobranchus ocellatus.</title>
        <authorList>
            <person name="Maeda T."/>
            <person name="Takahashi S."/>
            <person name="Yoshida T."/>
            <person name="Shimamura S."/>
            <person name="Takaki Y."/>
            <person name="Nagai Y."/>
            <person name="Toyoda A."/>
            <person name="Suzuki Y."/>
            <person name="Arimoto A."/>
            <person name="Ishii H."/>
            <person name="Satoh N."/>
            <person name="Nishiyama T."/>
            <person name="Hasebe M."/>
            <person name="Maruyama T."/>
            <person name="Minagawa J."/>
            <person name="Obokata J."/>
            <person name="Shigenobu S."/>
        </authorList>
    </citation>
    <scope>NUCLEOTIDE SEQUENCE [LARGE SCALE GENOMIC DNA]</scope>
</reference>
<dbReference type="Proteomes" id="UP000762676">
    <property type="component" value="Unassembled WGS sequence"/>
</dbReference>
<proteinExistence type="predicted"/>
<name>A0AAV4EYK7_9GAST</name>
<evidence type="ECO:0000313" key="1">
    <source>
        <dbReference type="EMBL" id="GFR65636.1"/>
    </source>
</evidence>
<accession>A0AAV4EYK7</accession>
<evidence type="ECO:0000313" key="2">
    <source>
        <dbReference type="Proteomes" id="UP000762676"/>
    </source>
</evidence>
<dbReference type="AlphaFoldDB" id="A0AAV4EYK7"/>